<protein>
    <submittedName>
        <fullName evidence="1">Uncharacterized protein</fullName>
    </submittedName>
</protein>
<keyword evidence="2" id="KW-1185">Reference proteome</keyword>
<organism evidence="1 2">
    <name type="scientific">Wuchereria bancrofti</name>
    <dbReference type="NCBI Taxonomy" id="6293"/>
    <lineage>
        <taxon>Eukaryota</taxon>
        <taxon>Metazoa</taxon>
        <taxon>Ecdysozoa</taxon>
        <taxon>Nematoda</taxon>
        <taxon>Chromadorea</taxon>
        <taxon>Rhabditida</taxon>
        <taxon>Spirurina</taxon>
        <taxon>Spiruromorpha</taxon>
        <taxon>Filarioidea</taxon>
        <taxon>Onchocercidae</taxon>
        <taxon>Wuchereria</taxon>
    </lineage>
</organism>
<proteinExistence type="predicted"/>
<dbReference type="AlphaFoldDB" id="A0A3P7DUR4"/>
<dbReference type="InParanoid" id="A0A3P7DUR4"/>
<gene>
    <name evidence="1" type="ORF">WBA_LOCUS585</name>
</gene>
<sequence length="91" mass="10328">MVWRRYWKPLLSGPVTSINCFGSETAKGCLGCRKLLNATEYNGTTWNETRKMELPILCSKASIDDENIVYDAMEQTGLKRLSNENKGYTSE</sequence>
<dbReference type="EMBL" id="UYWW01000086">
    <property type="protein sequence ID" value="VDM07199.1"/>
    <property type="molecule type" value="Genomic_DNA"/>
</dbReference>
<accession>A0A3P7DUR4</accession>
<name>A0A3P7DUR4_WUCBA</name>
<evidence type="ECO:0000313" key="1">
    <source>
        <dbReference type="EMBL" id="VDM07199.1"/>
    </source>
</evidence>
<reference evidence="1 2" key="1">
    <citation type="submission" date="2018-11" db="EMBL/GenBank/DDBJ databases">
        <authorList>
            <consortium name="Pathogen Informatics"/>
        </authorList>
    </citation>
    <scope>NUCLEOTIDE SEQUENCE [LARGE SCALE GENOMIC DNA]</scope>
</reference>
<evidence type="ECO:0000313" key="2">
    <source>
        <dbReference type="Proteomes" id="UP000270924"/>
    </source>
</evidence>
<dbReference type="Proteomes" id="UP000270924">
    <property type="component" value="Unassembled WGS sequence"/>
</dbReference>